<evidence type="ECO:0008006" key="9">
    <source>
        <dbReference type="Google" id="ProtNLM"/>
    </source>
</evidence>
<feature type="region of interest" description="Disordered" evidence="5">
    <location>
        <begin position="384"/>
        <end position="443"/>
    </location>
</feature>
<dbReference type="PANTHER" id="PTHR23112:SF0">
    <property type="entry name" value="TRANSMEMBRANE PROTEIN 116"/>
    <property type="match status" value="1"/>
</dbReference>
<feature type="transmembrane region" description="Helical" evidence="6">
    <location>
        <begin position="328"/>
        <end position="349"/>
    </location>
</feature>
<dbReference type="AlphaFoldDB" id="A0A9N8E5N3"/>
<evidence type="ECO:0000256" key="2">
    <source>
        <dbReference type="ARBA" id="ARBA00022692"/>
    </source>
</evidence>
<feature type="transmembrane region" description="Helical" evidence="6">
    <location>
        <begin position="54"/>
        <end position="74"/>
    </location>
</feature>
<feature type="transmembrane region" description="Helical" evidence="6">
    <location>
        <begin position="139"/>
        <end position="161"/>
    </location>
</feature>
<feature type="compositionally biased region" description="Acidic residues" evidence="5">
    <location>
        <begin position="506"/>
        <end position="517"/>
    </location>
</feature>
<dbReference type="Gene3D" id="1.20.1070.10">
    <property type="entry name" value="Rhodopsin 7-helix transmembrane proteins"/>
    <property type="match status" value="1"/>
</dbReference>
<feature type="transmembrane region" description="Helical" evidence="6">
    <location>
        <begin position="294"/>
        <end position="316"/>
    </location>
</feature>
<feature type="region of interest" description="Disordered" evidence="5">
    <location>
        <begin position="470"/>
        <end position="517"/>
    </location>
</feature>
<feature type="transmembrane region" description="Helical" evidence="6">
    <location>
        <begin position="20"/>
        <end position="42"/>
    </location>
</feature>
<comment type="subcellular location">
    <subcellularLocation>
        <location evidence="1">Membrane</location>
        <topology evidence="1">Multi-pass membrane protein</topology>
    </subcellularLocation>
</comment>
<protein>
    <recommendedName>
        <fullName evidence="9">G-protein coupled receptors family 2 profile 2 domain-containing protein</fullName>
    </recommendedName>
</protein>
<reference evidence="7" key="1">
    <citation type="submission" date="2020-06" db="EMBL/GenBank/DDBJ databases">
        <authorList>
            <consortium name="Plant Systems Biology data submission"/>
        </authorList>
    </citation>
    <scope>NUCLEOTIDE SEQUENCE</scope>
    <source>
        <strain evidence="7">D6</strain>
    </source>
</reference>
<organism evidence="7 8">
    <name type="scientific">Seminavis robusta</name>
    <dbReference type="NCBI Taxonomy" id="568900"/>
    <lineage>
        <taxon>Eukaryota</taxon>
        <taxon>Sar</taxon>
        <taxon>Stramenopiles</taxon>
        <taxon>Ochrophyta</taxon>
        <taxon>Bacillariophyta</taxon>
        <taxon>Bacillariophyceae</taxon>
        <taxon>Bacillariophycidae</taxon>
        <taxon>Naviculales</taxon>
        <taxon>Naviculaceae</taxon>
        <taxon>Seminavis</taxon>
    </lineage>
</organism>
<evidence type="ECO:0000313" key="8">
    <source>
        <dbReference type="Proteomes" id="UP001153069"/>
    </source>
</evidence>
<evidence type="ECO:0000256" key="1">
    <source>
        <dbReference type="ARBA" id="ARBA00004141"/>
    </source>
</evidence>
<evidence type="ECO:0000313" key="7">
    <source>
        <dbReference type="EMBL" id="CAB9515167.1"/>
    </source>
</evidence>
<accession>A0A9N8E5N3</accession>
<evidence type="ECO:0000256" key="5">
    <source>
        <dbReference type="SAM" id="MobiDB-lite"/>
    </source>
</evidence>
<feature type="compositionally biased region" description="Basic and acidic residues" evidence="5">
    <location>
        <begin position="494"/>
        <end position="505"/>
    </location>
</feature>
<evidence type="ECO:0000256" key="3">
    <source>
        <dbReference type="ARBA" id="ARBA00022989"/>
    </source>
</evidence>
<feature type="transmembrane region" description="Helical" evidence="6">
    <location>
        <begin position="109"/>
        <end position="127"/>
    </location>
</feature>
<proteinExistence type="predicted"/>
<dbReference type="GO" id="GO:0004930">
    <property type="term" value="F:G protein-coupled receptor activity"/>
    <property type="evidence" value="ECO:0007669"/>
    <property type="project" value="TreeGrafter"/>
</dbReference>
<dbReference type="PANTHER" id="PTHR23112">
    <property type="entry name" value="G PROTEIN-COUPLED RECEPTOR 157-RELATED"/>
    <property type="match status" value="1"/>
</dbReference>
<feature type="transmembrane region" description="Helical" evidence="6">
    <location>
        <begin position="204"/>
        <end position="223"/>
    </location>
</feature>
<evidence type="ECO:0000256" key="4">
    <source>
        <dbReference type="ARBA" id="ARBA00023136"/>
    </source>
</evidence>
<keyword evidence="8" id="KW-1185">Reference proteome</keyword>
<keyword evidence="2 6" id="KW-0812">Transmembrane</keyword>
<feature type="compositionally biased region" description="Low complexity" evidence="5">
    <location>
        <begin position="483"/>
        <end position="493"/>
    </location>
</feature>
<dbReference type="OrthoDB" id="48865at2759"/>
<sequence>MGNDISSSMSSMESKLNYLFFISCAIAPLSMVGSSLTLRAIYHHDGPLTTYQRLLGGLSCCDWIMSLALAFGPLPMPSELQEYGVPGAHGTQQTCTAQGFLLHIGCGSFVYSAMLLFYFVLVIRYNVTSRFLVRRVEPVMHVLGVGFFGATAVVGLVWQIFNPSGVQCWVGAMPLGCEDDDAGIECTRGPNVKIFGQWMLVYPYIFWVSFTIVCTMVIALTVYTQYRTRFAHVFKPTSTGTTTTTPLPERSSSMYRMISFRTTPSSSVLNANNNNTTPSRGQEKLLKQAVIQSMLYGLWFLNFSIWALLSFCFHLAGTEMDSLGNHFWLTAIQLTLFPSQGIFNFVIYIRPTYLNIRRTFPTAGRWFAVKEAVWHPFASAQERNQHYSKHSSSHNQHHNSSSQQQRPVQDDPSSTLPWRSAEQVPQEQHCPVPGATTHDDNINQNNTTTIIATNHPCPVASALVLIEEEEPRAAPGDGLRLDASSSNHNASQQQKEKRRQEKESDNQQDEDGIETIA</sequence>
<comment type="caution">
    <text evidence="7">The sequence shown here is derived from an EMBL/GenBank/DDBJ whole genome shotgun (WGS) entry which is preliminary data.</text>
</comment>
<feature type="compositionally biased region" description="Basic residues" evidence="5">
    <location>
        <begin position="386"/>
        <end position="397"/>
    </location>
</feature>
<dbReference type="GO" id="GO:0007189">
    <property type="term" value="P:adenylate cyclase-activating G protein-coupled receptor signaling pathway"/>
    <property type="evidence" value="ECO:0007669"/>
    <property type="project" value="TreeGrafter"/>
</dbReference>
<dbReference type="EMBL" id="CAICTM010000696">
    <property type="protein sequence ID" value="CAB9515167.1"/>
    <property type="molecule type" value="Genomic_DNA"/>
</dbReference>
<evidence type="ECO:0000256" key="6">
    <source>
        <dbReference type="SAM" id="Phobius"/>
    </source>
</evidence>
<keyword evidence="4 6" id="KW-0472">Membrane</keyword>
<dbReference type="GO" id="GO:0005886">
    <property type="term" value="C:plasma membrane"/>
    <property type="evidence" value="ECO:0007669"/>
    <property type="project" value="TreeGrafter"/>
</dbReference>
<dbReference type="Proteomes" id="UP001153069">
    <property type="component" value="Unassembled WGS sequence"/>
</dbReference>
<name>A0A9N8E5N3_9STRA</name>
<keyword evidence="3 6" id="KW-1133">Transmembrane helix</keyword>
<gene>
    <name evidence="7" type="ORF">SEMRO_697_G189110.1</name>
</gene>
<dbReference type="SUPFAM" id="SSF81321">
    <property type="entry name" value="Family A G protein-coupled receptor-like"/>
    <property type="match status" value="1"/>
</dbReference>